<reference evidence="6" key="1">
    <citation type="journal article" date="2019" name="Int. J. Syst. Evol. Microbiol.">
        <title>The Global Catalogue of Microorganisms (GCM) 10K type strain sequencing project: providing services to taxonomists for standard genome sequencing and annotation.</title>
        <authorList>
            <consortium name="The Broad Institute Genomics Platform"/>
            <consortium name="The Broad Institute Genome Sequencing Center for Infectious Disease"/>
            <person name="Wu L."/>
            <person name="Ma J."/>
        </authorList>
    </citation>
    <scope>NUCLEOTIDE SEQUENCE [LARGE SCALE GENOMIC DNA]</scope>
    <source>
        <strain evidence="6">CGMCC 4.6997</strain>
    </source>
</reference>
<feature type="domain" description="UspA" evidence="4">
    <location>
        <begin position="134"/>
        <end position="270"/>
    </location>
</feature>
<dbReference type="Proteomes" id="UP001596039">
    <property type="component" value="Unassembled WGS sequence"/>
</dbReference>
<evidence type="ECO:0000313" key="6">
    <source>
        <dbReference type="Proteomes" id="UP001596039"/>
    </source>
</evidence>
<accession>A0ABW0NMZ5</accession>
<gene>
    <name evidence="5" type="ORF">ACFPJ4_05610</name>
</gene>
<comment type="similarity">
    <text evidence="1">Belongs to the universal stress protein A family.</text>
</comment>
<evidence type="ECO:0000259" key="4">
    <source>
        <dbReference type="Pfam" id="PF00582"/>
    </source>
</evidence>
<dbReference type="PANTHER" id="PTHR46268:SF27">
    <property type="entry name" value="UNIVERSAL STRESS PROTEIN RV2623"/>
    <property type="match status" value="1"/>
</dbReference>
<dbReference type="Gene3D" id="3.40.50.12370">
    <property type="match status" value="1"/>
</dbReference>
<evidence type="ECO:0000256" key="2">
    <source>
        <dbReference type="ARBA" id="ARBA00022741"/>
    </source>
</evidence>
<feature type="domain" description="UspA" evidence="4">
    <location>
        <begin position="2"/>
        <end position="125"/>
    </location>
</feature>
<name>A0ABW0NMZ5_9MICO</name>
<keyword evidence="2" id="KW-0547">Nucleotide-binding</keyword>
<evidence type="ECO:0000256" key="1">
    <source>
        <dbReference type="ARBA" id="ARBA00008791"/>
    </source>
</evidence>
<dbReference type="CDD" id="cd00293">
    <property type="entry name" value="USP-like"/>
    <property type="match status" value="1"/>
</dbReference>
<protein>
    <submittedName>
        <fullName evidence="5">Universal stress protein</fullName>
    </submittedName>
</protein>
<dbReference type="PANTHER" id="PTHR46268">
    <property type="entry name" value="STRESS RESPONSE PROTEIN NHAX"/>
    <property type="match status" value="1"/>
</dbReference>
<sequence length="276" mass="28899">MERILIGIDADGSSEAAVAWAAHRAASGSAQIELVTVMDTLLTDTADTEALLATTASRIEQEAPGTAVNTEILELSIVGGLAIAARAADLLVIGSHPHHRLASMISGALPVRISTDVSCPTVVVPVGWKPVDGRIVVGIDIDDSSDKALIFAAREAAARGRELDVVHAWRPTPYSPDPATALVFAPEAILAAHQKILDTAAARAAVELPADRIHTHLDRGRPLDAVVAHVEGAELVVLGTHEWGPITGALFGSTVQQVMEQIPVPLAIVPMGRQEQ</sequence>
<dbReference type="PRINTS" id="PR01438">
    <property type="entry name" value="UNVRSLSTRESS"/>
</dbReference>
<evidence type="ECO:0000256" key="3">
    <source>
        <dbReference type="ARBA" id="ARBA00022840"/>
    </source>
</evidence>
<comment type="caution">
    <text evidence="5">The sequence shown here is derived from an EMBL/GenBank/DDBJ whole genome shotgun (WGS) entry which is preliminary data.</text>
</comment>
<dbReference type="InterPro" id="IPR006016">
    <property type="entry name" value="UspA"/>
</dbReference>
<evidence type="ECO:0000313" key="5">
    <source>
        <dbReference type="EMBL" id="MFC5501719.1"/>
    </source>
</evidence>
<keyword evidence="3" id="KW-0067">ATP-binding</keyword>
<proteinExistence type="inferred from homology"/>
<organism evidence="5 6">
    <name type="scientific">Lysinimonas soli</name>
    <dbReference type="NCBI Taxonomy" id="1074233"/>
    <lineage>
        <taxon>Bacteria</taxon>
        <taxon>Bacillati</taxon>
        <taxon>Actinomycetota</taxon>
        <taxon>Actinomycetes</taxon>
        <taxon>Micrococcales</taxon>
        <taxon>Microbacteriaceae</taxon>
        <taxon>Lysinimonas</taxon>
    </lineage>
</organism>
<dbReference type="RefSeq" id="WP_386739306.1">
    <property type="nucleotide sequence ID" value="NZ_JBHSMG010000001.1"/>
</dbReference>
<dbReference type="Pfam" id="PF00582">
    <property type="entry name" value="Usp"/>
    <property type="match status" value="2"/>
</dbReference>
<dbReference type="SUPFAM" id="SSF52402">
    <property type="entry name" value="Adenine nucleotide alpha hydrolases-like"/>
    <property type="match status" value="2"/>
</dbReference>
<dbReference type="EMBL" id="JBHSMG010000001">
    <property type="protein sequence ID" value="MFC5501719.1"/>
    <property type="molecule type" value="Genomic_DNA"/>
</dbReference>
<dbReference type="InterPro" id="IPR006015">
    <property type="entry name" value="Universal_stress_UspA"/>
</dbReference>
<keyword evidence="6" id="KW-1185">Reference proteome</keyword>